<organism evidence="1 2">
    <name type="scientific">Leucobacter insecticola</name>
    <dbReference type="NCBI Taxonomy" id="2714934"/>
    <lineage>
        <taxon>Bacteria</taxon>
        <taxon>Bacillati</taxon>
        <taxon>Actinomycetota</taxon>
        <taxon>Actinomycetes</taxon>
        <taxon>Micrococcales</taxon>
        <taxon>Microbacteriaceae</taxon>
        <taxon>Leucobacter</taxon>
    </lineage>
</organism>
<dbReference type="RefSeq" id="WP_166321313.1">
    <property type="nucleotide sequence ID" value="NZ_CP049934.1"/>
</dbReference>
<proteinExistence type="predicted"/>
<name>A0A6G8FG00_9MICO</name>
<protein>
    <recommendedName>
        <fullName evidence="3">SMP-30/Gluconolactonase/LRE-like region domain-containing protein</fullName>
    </recommendedName>
</protein>
<dbReference type="EMBL" id="CP049934">
    <property type="protein sequence ID" value="QIM15274.1"/>
    <property type="molecule type" value="Genomic_DNA"/>
</dbReference>
<sequence length="287" mass="30266">MTHEAHHSVATPRMSGRLRSVLVKGALLALAISVGTLPMSSTAFAVAGNDSGSGEVTPGVRTYGEPELANCGTIYGLRLERPHNVERIDPVSGDSTVLFSMGDSVRQLNGLALDRNTKTFWAVQQNGTGKPGTTTTPSVFSYDTRTNTEKSYTGAKLLTPQPREGIVAGAFNPSSNIFYYGQLHDNSFYVYGFDAEAQQAIPGIVAIIEVGQYTNGDFAFDSAGRLYIAADGMLLVTQSALPATGSEDPPRMVARGIAKLSDSPLAPALSAVTGLSMSPTQEAPCSR</sequence>
<dbReference type="AlphaFoldDB" id="A0A6G8FG00"/>
<dbReference type="SUPFAM" id="SSF75011">
    <property type="entry name" value="3-carboxy-cis,cis-mucoante lactonizing enzyme"/>
    <property type="match status" value="1"/>
</dbReference>
<evidence type="ECO:0008006" key="3">
    <source>
        <dbReference type="Google" id="ProtNLM"/>
    </source>
</evidence>
<accession>A0A6G8FG00</accession>
<gene>
    <name evidence="1" type="ORF">G7067_00725</name>
</gene>
<dbReference type="KEGG" id="lins:G7067_00725"/>
<evidence type="ECO:0000313" key="1">
    <source>
        <dbReference type="EMBL" id="QIM15274.1"/>
    </source>
</evidence>
<evidence type="ECO:0000313" key="2">
    <source>
        <dbReference type="Proteomes" id="UP000501387"/>
    </source>
</evidence>
<reference evidence="1 2" key="1">
    <citation type="submission" date="2020-03" db="EMBL/GenBank/DDBJ databases">
        <title>Leucobacter sp. nov., isolated from beetles.</title>
        <authorList>
            <person name="Hyun D.-W."/>
            <person name="Bae J.-W."/>
        </authorList>
    </citation>
    <scope>NUCLEOTIDE SEQUENCE [LARGE SCALE GENOMIC DNA]</scope>
    <source>
        <strain evidence="1 2">HDW9B</strain>
    </source>
</reference>
<dbReference type="Proteomes" id="UP000501387">
    <property type="component" value="Chromosome"/>
</dbReference>
<keyword evidence="2" id="KW-1185">Reference proteome</keyword>